<keyword evidence="1 2" id="KW-0175">Coiled coil</keyword>
<dbReference type="PANTHER" id="PTHR21549">
    <property type="entry name" value="MUTATED IN BLADDER CANCER 1"/>
    <property type="match status" value="1"/>
</dbReference>
<dbReference type="PANTHER" id="PTHR21549:SF1">
    <property type="entry name" value="COILED-COIL DOMAIN-CONTAINING PROTEIN 148"/>
    <property type="match status" value="1"/>
</dbReference>
<keyword evidence="5" id="KW-1185">Reference proteome</keyword>
<protein>
    <submittedName>
        <fullName evidence="4">Uncharacterized protein</fullName>
    </submittedName>
</protein>
<feature type="region of interest" description="Disordered" evidence="3">
    <location>
        <begin position="397"/>
        <end position="418"/>
    </location>
</feature>
<evidence type="ECO:0000313" key="4">
    <source>
        <dbReference type="EMBL" id="QDZ22406.1"/>
    </source>
</evidence>
<feature type="coiled-coil region" evidence="2">
    <location>
        <begin position="305"/>
        <end position="350"/>
    </location>
</feature>
<proteinExistence type="predicted"/>
<dbReference type="OrthoDB" id="448087at2759"/>
<evidence type="ECO:0000256" key="2">
    <source>
        <dbReference type="SAM" id="Coils"/>
    </source>
</evidence>
<feature type="compositionally biased region" description="Polar residues" evidence="3">
    <location>
        <begin position="241"/>
        <end position="252"/>
    </location>
</feature>
<feature type="region of interest" description="Disordered" evidence="3">
    <location>
        <begin position="233"/>
        <end position="267"/>
    </location>
</feature>
<evidence type="ECO:0000256" key="3">
    <source>
        <dbReference type="SAM" id="MobiDB-lite"/>
    </source>
</evidence>
<feature type="compositionally biased region" description="Basic and acidic residues" evidence="3">
    <location>
        <begin position="397"/>
        <end position="413"/>
    </location>
</feature>
<evidence type="ECO:0000256" key="1">
    <source>
        <dbReference type="ARBA" id="ARBA00023054"/>
    </source>
</evidence>
<organism evidence="4 5">
    <name type="scientific">Chloropicon primus</name>
    <dbReference type="NCBI Taxonomy" id="1764295"/>
    <lineage>
        <taxon>Eukaryota</taxon>
        <taxon>Viridiplantae</taxon>
        <taxon>Chlorophyta</taxon>
        <taxon>Chloropicophyceae</taxon>
        <taxon>Chloropicales</taxon>
        <taxon>Chloropicaceae</taxon>
        <taxon>Chloropicon</taxon>
    </lineage>
</organism>
<dbReference type="InterPro" id="IPR039902">
    <property type="entry name" value="CCDC148/CCDC112"/>
</dbReference>
<evidence type="ECO:0000313" key="5">
    <source>
        <dbReference type="Proteomes" id="UP000316726"/>
    </source>
</evidence>
<dbReference type="AlphaFoldDB" id="A0A5B8MPK3"/>
<dbReference type="Proteomes" id="UP000316726">
    <property type="component" value="Chromosome 7"/>
</dbReference>
<sequence>MSKLQALRDRQLKAFSDKLKSENDAIFEKYTKLKKFVKDQKKRTKKVSKKHEWTQRKSRLQQEAEDAENELLTNCRILADSKDLQFGEDFIEMLSTYERQEGEMKMLSHKVNGIIIAFLSAKNYIFSTLESMHESNEEPAPIEVFFKDLRSTLVSIRDEIQALGAVEEELDQFMRQHNPVQADGSSTKQSSRPADCESVLQGLLDKYVLAESHVKDEVRRDFARLEQMIQRTRREMRPGSGSKQSTGDTTTLPKLPHLKQSGGGSVTSSFMRARNEAAKKAQRKGRKALLKEISDILPHIKYSTLERQNEQFQQQQQQRIRSKETLELHMRELKQVAKVSEEKLLKSSNEAKKKATSAVACLKWEIHADAYTQQLEHCRKEKAIDNEIQAFMTLEDERKAQQEKERREEAARKERSHQKQLLAVYHDEVERKRLAEAEDVRMRKLQEDHERVLSLVETEKRVKFRQQLDSVKMEERKAKEELIKEGEIARHLRLERLAASVAPEVEADPARARAHTFASSSMFEEDGEGRAFHDVHGYFDEKLFQDQRFRITEALRAAGLHATDYGRSVLTDIKSNVQHRPDMRTTYDKMVHR</sequence>
<accession>A0A5B8MPK3</accession>
<reference evidence="4 5" key="1">
    <citation type="submission" date="2018-07" db="EMBL/GenBank/DDBJ databases">
        <title>The complete nuclear genome of the prasinophyte Chloropicon primus (CCMP1205).</title>
        <authorList>
            <person name="Pombert J.-F."/>
            <person name="Otis C."/>
            <person name="Turmel M."/>
            <person name="Lemieux C."/>
        </authorList>
    </citation>
    <scope>NUCLEOTIDE SEQUENCE [LARGE SCALE GENOMIC DNA]</scope>
    <source>
        <strain evidence="4 5">CCMP1205</strain>
    </source>
</reference>
<name>A0A5B8MPK3_9CHLO</name>
<gene>
    <name evidence="4" type="ORF">A3770_07p49240</name>
</gene>
<dbReference type="EMBL" id="CP031040">
    <property type="protein sequence ID" value="QDZ22406.1"/>
    <property type="molecule type" value="Genomic_DNA"/>
</dbReference>